<comment type="caution">
    <text evidence="1">The sequence shown here is derived from an EMBL/GenBank/DDBJ whole genome shotgun (WGS) entry which is preliminary data.</text>
</comment>
<proteinExistence type="predicted"/>
<sequence>MDNEKVLAEVEAPNVHEERDWASLTPNILRLIMSRSRLDEIKYFRMGQIATVYMDGVFYFLGIKRKLAMFDPEEESWTVLSTPKPPTCRSVDQNYIMKSNDAIHRHPTSFSSKAMVKKMENKIYFPKIYGTSSNFYLLGTGVYHSSFGNTVNSRVRYRRICAVLGLNPKWKFYHEEVQGIEESEENLPIARRSIVMFR</sequence>
<protein>
    <submittedName>
        <fullName evidence="1">Uncharacterized protein</fullName>
    </submittedName>
</protein>
<reference evidence="1 2" key="1">
    <citation type="journal article" date="2020" name="IScience">
        <title>Genome Sequencing of the Endangered Kingdonia uniflora (Circaeasteraceae, Ranunculales) Reveals Potential Mechanisms of Evolutionary Specialization.</title>
        <authorList>
            <person name="Sun Y."/>
            <person name="Deng T."/>
            <person name="Zhang A."/>
            <person name="Moore M.J."/>
            <person name="Landis J.B."/>
            <person name="Lin N."/>
            <person name="Zhang H."/>
            <person name="Zhang X."/>
            <person name="Huang J."/>
            <person name="Zhang X."/>
            <person name="Sun H."/>
            <person name="Wang H."/>
        </authorList>
    </citation>
    <scope>NUCLEOTIDE SEQUENCE [LARGE SCALE GENOMIC DNA]</scope>
    <source>
        <strain evidence="1">TB1705</strain>
        <tissue evidence="1">Leaf</tissue>
    </source>
</reference>
<organism evidence="1 2">
    <name type="scientific">Kingdonia uniflora</name>
    <dbReference type="NCBI Taxonomy" id="39325"/>
    <lineage>
        <taxon>Eukaryota</taxon>
        <taxon>Viridiplantae</taxon>
        <taxon>Streptophyta</taxon>
        <taxon>Embryophyta</taxon>
        <taxon>Tracheophyta</taxon>
        <taxon>Spermatophyta</taxon>
        <taxon>Magnoliopsida</taxon>
        <taxon>Ranunculales</taxon>
        <taxon>Circaeasteraceae</taxon>
        <taxon>Kingdonia</taxon>
    </lineage>
</organism>
<keyword evidence="2" id="KW-1185">Reference proteome</keyword>
<evidence type="ECO:0000313" key="2">
    <source>
        <dbReference type="Proteomes" id="UP000541444"/>
    </source>
</evidence>
<accession>A0A7J7LHX6</accession>
<dbReference type="AlphaFoldDB" id="A0A7J7LHX6"/>
<name>A0A7J7LHX6_9MAGN</name>
<dbReference type="Proteomes" id="UP000541444">
    <property type="component" value="Unassembled WGS sequence"/>
</dbReference>
<dbReference type="EMBL" id="JACGCM010002279">
    <property type="protein sequence ID" value="KAF6142192.1"/>
    <property type="molecule type" value="Genomic_DNA"/>
</dbReference>
<evidence type="ECO:0000313" key="1">
    <source>
        <dbReference type="EMBL" id="KAF6142192.1"/>
    </source>
</evidence>
<gene>
    <name evidence="1" type="ORF">GIB67_037110</name>
</gene>
<dbReference type="OrthoDB" id="1863935at2759"/>